<feature type="transmembrane region" description="Helical" evidence="1">
    <location>
        <begin position="7"/>
        <end position="26"/>
    </location>
</feature>
<protein>
    <submittedName>
        <fullName evidence="2">Uncharacterized protein</fullName>
    </submittedName>
</protein>
<reference evidence="2 3" key="1">
    <citation type="submission" date="2019-12" db="EMBL/GenBank/DDBJ databases">
        <title>Halocatena pleomorpha gen. nov. sp. nov., an extremely halophilic archaeon of family Halobacteriaceae isolated from saltpan soil.</title>
        <authorList>
            <person name="Pal Y."/>
            <person name="Verma A."/>
            <person name="Krishnamurthi S."/>
            <person name="Kumar P."/>
        </authorList>
    </citation>
    <scope>NUCLEOTIDE SEQUENCE [LARGE SCALE GENOMIC DNA]</scope>
    <source>
        <strain evidence="2 3">JCM 16495</strain>
    </source>
</reference>
<proteinExistence type="predicted"/>
<keyword evidence="3" id="KW-1185">Reference proteome</keyword>
<dbReference type="RefSeq" id="WP_158204341.1">
    <property type="nucleotide sequence ID" value="NZ_WSZK01000015.1"/>
</dbReference>
<dbReference type="Proteomes" id="UP000451471">
    <property type="component" value="Unassembled WGS sequence"/>
</dbReference>
<feature type="transmembrane region" description="Helical" evidence="1">
    <location>
        <begin position="32"/>
        <end position="51"/>
    </location>
</feature>
<comment type="caution">
    <text evidence="2">The sequence shown here is derived from an EMBL/GenBank/DDBJ whole genome shotgun (WGS) entry which is preliminary data.</text>
</comment>
<dbReference type="AlphaFoldDB" id="A0A6B0GJC4"/>
<name>A0A6B0GJC4_9EURY</name>
<sequence>MVSEIALRGIACGVAYFVTAATLRYTLDPPTLTYPVLAGVLVFSSAFLFRARTGQTA</sequence>
<dbReference type="EMBL" id="WSZK01000015">
    <property type="protein sequence ID" value="MWG34690.1"/>
    <property type="molecule type" value="Genomic_DNA"/>
</dbReference>
<keyword evidence="1" id="KW-0812">Transmembrane</keyword>
<evidence type="ECO:0000313" key="3">
    <source>
        <dbReference type="Proteomes" id="UP000451471"/>
    </source>
</evidence>
<evidence type="ECO:0000313" key="2">
    <source>
        <dbReference type="EMBL" id="MWG34690.1"/>
    </source>
</evidence>
<accession>A0A6B0GJC4</accession>
<keyword evidence="1" id="KW-0472">Membrane</keyword>
<keyword evidence="1" id="KW-1133">Transmembrane helix</keyword>
<evidence type="ECO:0000256" key="1">
    <source>
        <dbReference type="SAM" id="Phobius"/>
    </source>
</evidence>
<gene>
    <name evidence="2" type="ORF">GQS65_09345</name>
</gene>
<organism evidence="2 3">
    <name type="scientific">Halomarina oriensis</name>
    <dbReference type="NCBI Taxonomy" id="671145"/>
    <lineage>
        <taxon>Archaea</taxon>
        <taxon>Methanobacteriati</taxon>
        <taxon>Methanobacteriota</taxon>
        <taxon>Stenosarchaea group</taxon>
        <taxon>Halobacteria</taxon>
        <taxon>Halobacteriales</taxon>
        <taxon>Natronomonadaceae</taxon>
        <taxon>Halomarina</taxon>
    </lineage>
</organism>